<keyword evidence="8" id="KW-1185">Reference proteome</keyword>
<evidence type="ECO:0000256" key="2">
    <source>
        <dbReference type="ARBA" id="ARBA00022741"/>
    </source>
</evidence>
<dbReference type="STRING" id="1448318.A0A319DXK8"/>
<keyword evidence="5 6" id="KW-0472">Membrane</keyword>
<dbReference type="InterPro" id="IPR036640">
    <property type="entry name" value="ABC1_TM_sf"/>
</dbReference>
<keyword evidence="3" id="KW-0067">ATP-binding</keyword>
<reference evidence="7 8" key="1">
    <citation type="submission" date="2018-02" db="EMBL/GenBank/DDBJ databases">
        <title>The genomes of Aspergillus section Nigri reveals drivers in fungal speciation.</title>
        <authorList>
            <consortium name="DOE Joint Genome Institute"/>
            <person name="Vesth T.C."/>
            <person name="Nybo J."/>
            <person name="Theobald S."/>
            <person name="Brandl J."/>
            <person name="Frisvad J.C."/>
            <person name="Nielsen K.F."/>
            <person name="Lyhne E.K."/>
            <person name="Kogle M.E."/>
            <person name="Kuo A."/>
            <person name="Riley R."/>
            <person name="Clum A."/>
            <person name="Nolan M."/>
            <person name="Lipzen A."/>
            <person name="Salamov A."/>
            <person name="Henrissat B."/>
            <person name="Wiebenga A."/>
            <person name="De vries R.P."/>
            <person name="Grigoriev I.V."/>
            <person name="Mortensen U.H."/>
            <person name="Andersen M.R."/>
            <person name="Baker S.E."/>
        </authorList>
    </citation>
    <scope>NUCLEOTIDE SEQUENCE [LARGE SCALE GENOMIC DNA]</scope>
    <source>
        <strain evidence="7 8">CBS 121057</strain>
    </source>
</reference>
<evidence type="ECO:0000256" key="5">
    <source>
        <dbReference type="ARBA" id="ARBA00023136"/>
    </source>
</evidence>
<organism evidence="7 8">
    <name type="scientific">Aspergillus sclerotiicarbonarius (strain CBS 121057 / IBT 28362)</name>
    <dbReference type="NCBI Taxonomy" id="1448318"/>
    <lineage>
        <taxon>Eukaryota</taxon>
        <taxon>Fungi</taxon>
        <taxon>Dikarya</taxon>
        <taxon>Ascomycota</taxon>
        <taxon>Pezizomycotina</taxon>
        <taxon>Eurotiomycetes</taxon>
        <taxon>Eurotiomycetidae</taxon>
        <taxon>Eurotiales</taxon>
        <taxon>Aspergillaceae</taxon>
        <taxon>Aspergillus</taxon>
        <taxon>Aspergillus subgen. Circumdati</taxon>
    </lineage>
</organism>
<dbReference type="SUPFAM" id="SSF90123">
    <property type="entry name" value="ABC transporter transmembrane region"/>
    <property type="match status" value="1"/>
</dbReference>
<dbReference type="Proteomes" id="UP000248423">
    <property type="component" value="Unassembled WGS sequence"/>
</dbReference>
<keyword evidence="2" id="KW-0547">Nucleotide-binding</keyword>
<feature type="transmembrane region" description="Helical" evidence="6">
    <location>
        <begin position="209"/>
        <end position="232"/>
    </location>
</feature>
<evidence type="ECO:0000256" key="6">
    <source>
        <dbReference type="SAM" id="Phobius"/>
    </source>
</evidence>
<evidence type="ECO:0008006" key="9">
    <source>
        <dbReference type="Google" id="ProtNLM"/>
    </source>
</evidence>
<name>A0A319DXK8_ASPSB</name>
<dbReference type="GO" id="GO:0005524">
    <property type="term" value="F:ATP binding"/>
    <property type="evidence" value="ECO:0007669"/>
    <property type="project" value="UniProtKB-KW"/>
</dbReference>
<evidence type="ECO:0000313" key="7">
    <source>
        <dbReference type="EMBL" id="PYI01950.1"/>
    </source>
</evidence>
<dbReference type="VEuPathDB" id="FungiDB:BO78DRAFT_422977"/>
<dbReference type="Gene3D" id="1.20.1560.10">
    <property type="entry name" value="ABC transporter type 1, transmembrane domain"/>
    <property type="match status" value="1"/>
</dbReference>
<dbReference type="GO" id="GO:0042626">
    <property type="term" value="F:ATPase-coupled transmembrane transporter activity"/>
    <property type="evidence" value="ECO:0007669"/>
    <property type="project" value="TreeGrafter"/>
</dbReference>
<sequence length="334" mass="37209">MSCRKIAINAAFLCVLSYLEHEKTIGPSTVLLIYLFLSALLDATRLRTLWLLGDGGLPFKAISSVSLAVKLAILFVESQGKTKHFLDSKDTSRSPEETGGIFSNGLFLWTNPLLVRGFKKVLSLGDLYHLPQNCVVIGQDTSFREAFEKSQAKRYRLVRATLKIFKYRLMWPAIPRLFLLAFTLLQPILMLKLLRWLEQTSHRDHDIGYGILGAYVIVYVGLAVATGSYWRLQLRFITLLRGTLISAIYQKTLTLNDVDAKKATVSLMSTDVEMACTGLEQVHEIYFSLLQIGIATWLLERQVGVACVSPAIVAAACAVATYKLSQLVGQSQKA</sequence>
<evidence type="ECO:0000256" key="3">
    <source>
        <dbReference type="ARBA" id="ARBA00022840"/>
    </source>
</evidence>
<evidence type="ECO:0000313" key="8">
    <source>
        <dbReference type="Proteomes" id="UP000248423"/>
    </source>
</evidence>
<keyword evidence="1 6" id="KW-0812">Transmembrane</keyword>
<dbReference type="PANTHER" id="PTHR24223">
    <property type="entry name" value="ATP-BINDING CASSETTE SUB-FAMILY C"/>
    <property type="match status" value="1"/>
</dbReference>
<dbReference type="AlphaFoldDB" id="A0A319DXK8"/>
<feature type="transmembrane region" description="Helical" evidence="6">
    <location>
        <begin position="169"/>
        <end position="189"/>
    </location>
</feature>
<dbReference type="EMBL" id="KZ826403">
    <property type="protein sequence ID" value="PYI01950.1"/>
    <property type="molecule type" value="Genomic_DNA"/>
</dbReference>
<protein>
    <recommendedName>
        <fullName evidence="9">ABC transmembrane type-1 domain-containing protein</fullName>
    </recommendedName>
</protein>
<keyword evidence="4 6" id="KW-1133">Transmembrane helix</keyword>
<evidence type="ECO:0000256" key="1">
    <source>
        <dbReference type="ARBA" id="ARBA00022692"/>
    </source>
</evidence>
<dbReference type="PANTHER" id="PTHR24223:SF399">
    <property type="entry name" value="ABC TRANSPORTER ATNG"/>
    <property type="match status" value="1"/>
</dbReference>
<dbReference type="GO" id="GO:0016020">
    <property type="term" value="C:membrane"/>
    <property type="evidence" value="ECO:0007669"/>
    <property type="project" value="InterPro"/>
</dbReference>
<evidence type="ECO:0000256" key="4">
    <source>
        <dbReference type="ARBA" id="ARBA00022989"/>
    </source>
</evidence>
<gene>
    <name evidence="7" type="ORF">BO78DRAFT_422977</name>
</gene>
<proteinExistence type="predicted"/>
<dbReference type="InterPro" id="IPR050173">
    <property type="entry name" value="ABC_transporter_C-like"/>
</dbReference>
<accession>A0A319DXK8</accession>
<dbReference type="OrthoDB" id="6500128at2759"/>